<evidence type="ECO:0000259" key="2">
    <source>
        <dbReference type="Pfam" id="PF00534"/>
    </source>
</evidence>
<dbReference type="GO" id="GO:0016757">
    <property type="term" value="F:glycosyltransferase activity"/>
    <property type="evidence" value="ECO:0007669"/>
    <property type="project" value="UniProtKB-KW"/>
</dbReference>
<reference evidence="4 5" key="1">
    <citation type="submission" date="2016-03" db="EMBL/GenBank/DDBJ databases">
        <title>Draft genome sequence of Gluconobacter cerinus strain CECT 9110.</title>
        <authorList>
            <person name="Sainz F."/>
            <person name="Mas A."/>
            <person name="Torija M.J."/>
        </authorList>
    </citation>
    <scope>NUCLEOTIDE SEQUENCE [LARGE SCALE GENOMIC DNA]</scope>
    <source>
        <strain evidence="4 5">CECT 9110</strain>
    </source>
</reference>
<sequence length="382" mass="42298">MRIGLDTRNTGRAGGTGVATYAATLGEAYSEAGIRPAWLHDDMATHANVHNFPQKIKRLVRSSWPNNRVQQTSDGYIGHDLYRTAEIRDRTLHRPICINADAPPDLMHWTYPVPMRWPGIPNVVTIHDIIPLLHPEFSDTPVKRLHRRLKFWCDNADAIVTVSEAVRQDLIRFFGLPPEKISMLSQSVSFPEDLITEALAVEAPCLKDGFLYFGTIERRKNVGRLIEAHGRSGTTRPLTLIGALGFGGAEELHALKHHPVPDRVQILPWCSRPALVRAIKEARCVAFPSLAEGFGLPILEAMILGTPVLTSLGHATEEISGTAALLVDSTNVEALAEGIKTLDQDDALWAALSSSGRKRAQDFAIEPYARRMKKFYQTLLDG</sequence>
<evidence type="ECO:0000259" key="3">
    <source>
        <dbReference type="Pfam" id="PF13439"/>
    </source>
</evidence>
<accession>A0A1B6VI13</accession>
<dbReference type="RefSeq" id="WP_064275121.1">
    <property type="nucleotide sequence ID" value="NZ_LUTU01000013.1"/>
</dbReference>
<dbReference type="OrthoDB" id="9801609at2"/>
<evidence type="ECO:0000313" key="5">
    <source>
        <dbReference type="Proteomes" id="UP000077786"/>
    </source>
</evidence>
<dbReference type="PATRIC" id="fig|38307.3.peg.2702"/>
<dbReference type="InterPro" id="IPR001296">
    <property type="entry name" value="Glyco_trans_1"/>
</dbReference>
<protein>
    <submittedName>
        <fullName evidence="4">Glycosyltransferase</fullName>
        <ecNumber evidence="4">2.4.1.-</ecNumber>
    </submittedName>
</protein>
<gene>
    <name evidence="4" type="ORF">A0123_02589</name>
</gene>
<dbReference type="PANTHER" id="PTHR46401">
    <property type="entry name" value="GLYCOSYLTRANSFERASE WBBK-RELATED"/>
    <property type="match status" value="1"/>
</dbReference>
<dbReference type="AlphaFoldDB" id="A0A1B6VI13"/>
<dbReference type="GO" id="GO:0009103">
    <property type="term" value="P:lipopolysaccharide biosynthetic process"/>
    <property type="evidence" value="ECO:0007669"/>
    <property type="project" value="TreeGrafter"/>
</dbReference>
<dbReference type="Proteomes" id="UP000077786">
    <property type="component" value="Unassembled WGS sequence"/>
</dbReference>
<dbReference type="PANTHER" id="PTHR46401:SF2">
    <property type="entry name" value="GLYCOSYLTRANSFERASE WBBK-RELATED"/>
    <property type="match status" value="1"/>
</dbReference>
<feature type="domain" description="Glycosyltransferase subfamily 4-like N-terminal" evidence="3">
    <location>
        <begin position="17"/>
        <end position="184"/>
    </location>
</feature>
<name>A0A1B6VI13_9PROT</name>
<dbReference type="SUPFAM" id="SSF53756">
    <property type="entry name" value="UDP-Glycosyltransferase/glycogen phosphorylase"/>
    <property type="match status" value="1"/>
</dbReference>
<organism evidence="4 5">
    <name type="scientific">Gluconobacter cerinus</name>
    <dbReference type="NCBI Taxonomy" id="38307"/>
    <lineage>
        <taxon>Bacteria</taxon>
        <taxon>Pseudomonadati</taxon>
        <taxon>Pseudomonadota</taxon>
        <taxon>Alphaproteobacteria</taxon>
        <taxon>Acetobacterales</taxon>
        <taxon>Acetobacteraceae</taxon>
        <taxon>Gluconobacter</taxon>
    </lineage>
</organism>
<dbReference type="Pfam" id="PF13439">
    <property type="entry name" value="Glyco_transf_4"/>
    <property type="match status" value="1"/>
</dbReference>
<dbReference type="Pfam" id="PF00534">
    <property type="entry name" value="Glycos_transf_1"/>
    <property type="match status" value="1"/>
</dbReference>
<evidence type="ECO:0000256" key="1">
    <source>
        <dbReference type="ARBA" id="ARBA00022679"/>
    </source>
</evidence>
<dbReference type="InterPro" id="IPR028098">
    <property type="entry name" value="Glyco_trans_4-like_N"/>
</dbReference>
<proteinExistence type="predicted"/>
<dbReference type="EMBL" id="LUTU01000013">
    <property type="protein sequence ID" value="OAJ66853.1"/>
    <property type="molecule type" value="Genomic_DNA"/>
</dbReference>
<dbReference type="Gene3D" id="3.40.50.2000">
    <property type="entry name" value="Glycogen Phosphorylase B"/>
    <property type="match status" value="2"/>
</dbReference>
<dbReference type="CDD" id="cd03809">
    <property type="entry name" value="GT4_MtfB-like"/>
    <property type="match status" value="1"/>
</dbReference>
<keyword evidence="1 4" id="KW-0808">Transferase</keyword>
<dbReference type="EC" id="2.4.1.-" evidence="4"/>
<keyword evidence="4" id="KW-0328">Glycosyltransferase</keyword>
<comment type="caution">
    <text evidence="4">The sequence shown here is derived from an EMBL/GenBank/DDBJ whole genome shotgun (WGS) entry which is preliminary data.</text>
</comment>
<evidence type="ECO:0000313" key="4">
    <source>
        <dbReference type="EMBL" id="OAJ66853.1"/>
    </source>
</evidence>
<feature type="domain" description="Glycosyl transferase family 1" evidence="2">
    <location>
        <begin position="210"/>
        <end position="359"/>
    </location>
</feature>